<dbReference type="RefSeq" id="WP_069521929.1">
    <property type="nucleotide sequence ID" value="NZ_FOFP01000028.1"/>
</dbReference>
<sequence>MSDDTDAPRVTLLPANRSLLETGLDLAFAKLLERIEPPFPELMDPLTTPAAFLPYLAADRGVTEWDPAAREGELRLTTALAWAIKRQAGTRRALTYAVESMELGVKVTSWHEMTPAGVPYSFAVEASMSRPWIAGDHVRLLARLAAAQSERDQLDLTLVHETTGGLRLASAAGTPVAIDDLDLSGALPELDIGGKLGGASAAGTPLAVGDLDLSGSLPELEIGGNLGATGAIDQYTFNDYDLEAQT</sequence>
<dbReference type="Pfam" id="PF09684">
    <property type="entry name" value="Tail_P2_I"/>
    <property type="match status" value="1"/>
</dbReference>
<reference evidence="1 2" key="1">
    <citation type="submission" date="2016-10" db="EMBL/GenBank/DDBJ databases">
        <authorList>
            <person name="Varghese N."/>
            <person name="Submissions S."/>
        </authorList>
    </citation>
    <scope>NUCLEOTIDE SEQUENCE [LARGE SCALE GENOMIC DNA]</scope>
    <source>
        <strain evidence="1 2">CIP 109853</strain>
    </source>
</reference>
<dbReference type="Proteomes" id="UP000198512">
    <property type="component" value="Unassembled WGS sequence"/>
</dbReference>
<evidence type="ECO:0000313" key="1">
    <source>
        <dbReference type="EMBL" id="SER41221.1"/>
    </source>
</evidence>
<organism evidence="1 2">
    <name type="scientific">Pseudomonas cuatrocienegasensis</name>
    <dbReference type="NCBI Taxonomy" id="543360"/>
    <lineage>
        <taxon>Bacteria</taxon>
        <taxon>Pseudomonadati</taxon>
        <taxon>Pseudomonadota</taxon>
        <taxon>Gammaproteobacteria</taxon>
        <taxon>Pseudomonadales</taxon>
        <taxon>Pseudomonadaceae</taxon>
        <taxon>Pseudomonas</taxon>
    </lineage>
</organism>
<name>A0ABY1BQX1_9PSED</name>
<dbReference type="NCBIfam" id="TIGR01634">
    <property type="entry name" value="tail_P2_I"/>
    <property type="match status" value="1"/>
</dbReference>
<dbReference type="EMBL" id="FOFP01000028">
    <property type="protein sequence ID" value="SER41221.1"/>
    <property type="molecule type" value="Genomic_DNA"/>
</dbReference>
<proteinExistence type="predicted"/>
<evidence type="ECO:0000313" key="2">
    <source>
        <dbReference type="Proteomes" id="UP000198512"/>
    </source>
</evidence>
<protein>
    <submittedName>
        <fullName evidence="1">Phage tail protein, P2 protein I family</fullName>
    </submittedName>
</protein>
<gene>
    <name evidence="1" type="ORF">SAMN05216600_12828</name>
</gene>
<dbReference type="InterPro" id="IPR006521">
    <property type="entry name" value="Tail_protein_I"/>
</dbReference>
<keyword evidence="2" id="KW-1185">Reference proteome</keyword>
<accession>A0ABY1BQX1</accession>
<comment type="caution">
    <text evidence="1">The sequence shown here is derived from an EMBL/GenBank/DDBJ whole genome shotgun (WGS) entry which is preliminary data.</text>
</comment>